<dbReference type="GO" id="GO:0000160">
    <property type="term" value="P:phosphorelay signal transduction system"/>
    <property type="evidence" value="ECO:0007669"/>
    <property type="project" value="InterPro"/>
</dbReference>
<gene>
    <name evidence="3" type="ORF">EANT1437_LOCUS15993</name>
</gene>
<dbReference type="Pfam" id="PF01627">
    <property type="entry name" value="Hpt"/>
    <property type="match status" value="1"/>
</dbReference>
<sequence length="124" mass="14107">MTTEIIDWEEAMEQCGDDEEFLRELLGDLRQEVSAQILKIDGVFLTSPTPPDIFHLIMRAAHVVKGSSSNLMCKHLQETSTRLEESASFANKSMDCDKQNLQIIHSQMRVAFENYKDFLISIGV</sequence>
<accession>A0A7S2WSE6</accession>
<dbReference type="SUPFAM" id="SSF47226">
    <property type="entry name" value="Histidine-containing phosphotransfer domain, HPT domain"/>
    <property type="match status" value="1"/>
</dbReference>
<dbReference type="Gene3D" id="1.20.120.160">
    <property type="entry name" value="HPT domain"/>
    <property type="match status" value="1"/>
</dbReference>
<evidence type="ECO:0000259" key="2">
    <source>
        <dbReference type="PROSITE" id="PS50894"/>
    </source>
</evidence>
<feature type="domain" description="HPt" evidence="2">
    <location>
        <begin position="18"/>
        <end position="122"/>
    </location>
</feature>
<dbReference type="InterPro" id="IPR036641">
    <property type="entry name" value="HPT_dom_sf"/>
</dbReference>
<feature type="modified residue" description="Phosphohistidine" evidence="1">
    <location>
        <position position="62"/>
    </location>
</feature>
<organism evidence="3">
    <name type="scientific">Eucampia antarctica</name>
    <dbReference type="NCBI Taxonomy" id="49252"/>
    <lineage>
        <taxon>Eukaryota</taxon>
        <taxon>Sar</taxon>
        <taxon>Stramenopiles</taxon>
        <taxon>Ochrophyta</taxon>
        <taxon>Bacillariophyta</taxon>
        <taxon>Mediophyceae</taxon>
        <taxon>Biddulphiophycidae</taxon>
        <taxon>Hemiaulales</taxon>
        <taxon>Hemiaulaceae</taxon>
        <taxon>Eucampia</taxon>
    </lineage>
</organism>
<dbReference type="AlphaFoldDB" id="A0A7S2WSE6"/>
<dbReference type="InterPro" id="IPR008207">
    <property type="entry name" value="Sig_transdc_His_kin_Hpt_dom"/>
</dbReference>
<proteinExistence type="predicted"/>
<dbReference type="PROSITE" id="PS50894">
    <property type="entry name" value="HPT"/>
    <property type="match status" value="1"/>
</dbReference>
<reference evidence="3" key="1">
    <citation type="submission" date="2021-01" db="EMBL/GenBank/DDBJ databases">
        <authorList>
            <person name="Corre E."/>
            <person name="Pelletier E."/>
            <person name="Niang G."/>
            <person name="Scheremetjew M."/>
            <person name="Finn R."/>
            <person name="Kale V."/>
            <person name="Holt S."/>
            <person name="Cochrane G."/>
            <person name="Meng A."/>
            <person name="Brown T."/>
            <person name="Cohen L."/>
        </authorList>
    </citation>
    <scope>NUCLEOTIDE SEQUENCE</scope>
    <source>
        <strain evidence="3">CCMP1452</strain>
    </source>
</reference>
<keyword evidence="1" id="KW-0597">Phosphoprotein</keyword>
<dbReference type="EMBL" id="HBHI01031081">
    <property type="protein sequence ID" value="CAD9703137.1"/>
    <property type="molecule type" value="Transcribed_RNA"/>
</dbReference>
<protein>
    <recommendedName>
        <fullName evidence="2">HPt domain-containing protein</fullName>
    </recommendedName>
</protein>
<name>A0A7S2WSE6_9STRA</name>
<evidence type="ECO:0000313" key="3">
    <source>
        <dbReference type="EMBL" id="CAD9703137.1"/>
    </source>
</evidence>
<evidence type="ECO:0000256" key="1">
    <source>
        <dbReference type="PROSITE-ProRule" id="PRU00110"/>
    </source>
</evidence>